<dbReference type="PANTHER" id="PTHR33824">
    <property type="entry name" value="POLYKETIDE CYCLASE/DEHYDRASE AND LIPID TRANSPORT SUPERFAMILY PROTEIN"/>
    <property type="match status" value="1"/>
</dbReference>
<dbReference type="RefSeq" id="WP_151560838.1">
    <property type="nucleotide sequence ID" value="NZ_WBMT01000006.1"/>
</dbReference>
<dbReference type="InterPro" id="IPR005031">
    <property type="entry name" value="COQ10_START"/>
</dbReference>
<name>A0A6H9YTX7_9ACTN</name>
<dbReference type="InterPro" id="IPR023393">
    <property type="entry name" value="START-like_dom_sf"/>
</dbReference>
<reference evidence="2 3" key="1">
    <citation type="submission" date="2019-09" db="EMBL/GenBank/DDBJ databases">
        <title>Actinomadura physcomitrii sp. nov., a novel actinomycete isolated from moss [Physcomitrium sphaericum (Ludw) Fuernr].</title>
        <authorList>
            <person name="Zhuang X."/>
            <person name="Liu C."/>
        </authorList>
    </citation>
    <scope>NUCLEOTIDE SEQUENCE [LARGE SCALE GENOMIC DNA]</scope>
    <source>
        <strain evidence="2 3">HMC1</strain>
    </source>
</reference>
<sequence>MSTIEQSIDVEVPVRAAYNQWTQFTEFPRFMEGVDKIDQISDTRTHWKTSIAGVKREFDAEITEQRPDERIAWTSVEEPRQAGVVTFHHLAPEKTRVMLQMEFAPEGVVEKAGDALNVVERKVKGDLKRFKEFIEAQGRETGGWRGEVGQDPTS</sequence>
<evidence type="ECO:0000313" key="3">
    <source>
        <dbReference type="Proteomes" id="UP000468735"/>
    </source>
</evidence>
<feature type="domain" description="Coenzyme Q-binding protein COQ10 START" evidence="1">
    <location>
        <begin position="10"/>
        <end position="130"/>
    </location>
</feature>
<dbReference type="Proteomes" id="UP000468735">
    <property type="component" value="Unassembled WGS sequence"/>
</dbReference>
<dbReference type="PANTHER" id="PTHR33824:SF7">
    <property type="entry name" value="POLYKETIDE CYCLASE_DEHYDRASE AND LIPID TRANSPORT SUPERFAMILY PROTEIN"/>
    <property type="match status" value="1"/>
</dbReference>
<proteinExistence type="predicted"/>
<dbReference type="AlphaFoldDB" id="A0A6H9YTX7"/>
<dbReference type="EMBL" id="WBMT01000006">
    <property type="protein sequence ID" value="KAB2349064.1"/>
    <property type="molecule type" value="Genomic_DNA"/>
</dbReference>
<organism evidence="2 3">
    <name type="scientific">Actinomadura rudentiformis</name>
    <dbReference type="NCBI Taxonomy" id="359158"/>
    <lineage>
        <taxon>Bacteria</taxon>
        <taxon>Bacillati</taxon>
        <taxon>Actinomycetota</taxon>
        <taxon>Actinomycetes</taxon>
        <taxon>Streptosporangiales</taxon>
        <taxon>Thermomonosporaceae</taxon>
        <taxon>Actinomadura</taxon>
    </lineage>
</organism>
<keyword evidence="3" id="KW-1185">Reference proteome</keyword>
<evidence type="ECO:0000313" key="2">
    <source>
        <dbReference type="EMBL" id="KAB2349064.1"/>
    </source>
</evidence>
<dbReference type="SUPFAM" id="SSF55961">
    <property type="entry name" value="Bet v1-like"/>
    <property type="match status" value="1"/>
</dbReference>
<dbReference type="InterPro" id="IPR047137">
    <property type="entry name" value="ORF3"/>
</dbReference>
<gene>
    <name evidence="2" type="ORF">F8566_15165</name>
</gene>
<dbReference type="CDD" id="cd07817">
    <property type="entry name" value="SRPBCC_8"/>
    <property type="match status" value="1"/>
</dbReference>
<dbReference type="Pfam" id="PF03364">
    <property type="entry name" value="Polyketide_cyc"/>
    <property type="match status" value="1"/>
</dbReference>
<comment type="caution">
    <text evidence="2">The sequence shown here is derived from an EMBL/GenBank/DDBJ whole genome shotgun (WGS) entry which is preliminary data.</text>
</comment>
<dbReference type="Gene3D" id="3.30.530.20">
    <property type="match status" value="1"/>
</dbReference>
<accession>A0A6H9YTX7</accession>
<evidence type="ECO:0000259" key="1">
    <source>
        <dbReference type="Pfam" id="PF03364"/>
    </source>
</evidence>
<protein>
    <submittedName>
        <fullName evidence="2">SRPBCC family protein</fullName>
    </submittedName>
</protein>
<dbReference type="OrthoDB" id="3695445at2"/>